<feature type="domain" description="DUF6199" evidence="2">
    <location>
        <begin position="7"/>
        <end position="65"/>
    </location>
</feature>
<name>A0ABV6DIJ0_9BACL</name>
<keyword evidence="1" id="KW-0472">Membrane</keyword>
<keyword evidence="4" id="KW-1185">Reference proteome</keyword>
<dbReference type="InterPro" id="IPR045679">
    <property type="entry name" value="DUF6199"/>
</dbReference>
<accession>A0ABV6DIJ0</accession>
<reference evidence="3 4" key="1">
    <citation type="submission" date="2024-09" db="EMBL/GenBank/DDBJ databases">
        <authorList>
            <person name="Sun Q."/>
            <person name="Mori K."/>
        </authorList>
    </citation>
    <scope>NUCLEOTIDE SEQUENCE [LARGE SCALE GENOMIC DNA]</scope>
    <source>
        <strain evidence="3 4">CCM 7759</strain>
    </source>
</reference>
<feature type="transmembrane region" description="Helical" evidence="1">
    <location>
        <begin position="43"/>
        <end position="68"/>
    </location>
</feature>
<organism evidence="3 4">
    <name type="scientific">Paenibacillus chartarius</name>
    <dbReference type="NCBI Taxonomy" id="747481"/>
    <lineage>
        <taxon>Bacteria</taxon>
        <taxon>Bacillati</taxon>
        <taxon>Bacillota</taxon>
        <taxon>Bacilli</taxon>
        <taxon>Bacillales</taxon>
        <taxon>Paenibacillaceae</taxon>
        <taxon>Paenibacillus</taxon>
    </lineage>
</organism>
<dbReference type="RefSeq" id="WP_377469640.1">
    <property type="nucleotide sequence ID" value="NZ_JBHLWN010000031.1"/>
</dbReference>
<proteinExistence type="predicted"/>
<gene>
    <name evidence="3" type="ORF">ACFFK0_08315</name>
</gene>
<dbReference type="EMBL" id="JBHLWN010000031">
    <property type="protein sequence ID" value="MFC0212464.1"/>
    <property type="molecule type" value="Genomic_DNA"/>
</dbReference>
<evidence type="ECO:0000256" key="1">
    <source>
        <dbReference type="SAM" id="Phobius"/>
    </source>
</evidence>
<evidence type="ECO:0000313" key="4">
    <source>
        <dbReference type="Proteomes" id="UP001589776"/>
    </source>
</evidence>
<dbReference type="Pfam" id="PF19701">
    <property type="entry name" value="DUF6199"/>
    <property type="match status" value="1"/>
</dbReference>
<evidence type="ECO:0000313" key="3">
    <source>
        <dbReference type="EMBL" id="MFC0212464.1"/>
    </source>
</evidence>
<comment type="caution">
    <text evidence="3">The sequence shown here is derived from an EMBL/GenBank/DDBJ whole genome shotgun (WGS) entry which is preliminary data.</text>
</comment>
<sequence>MNVLGIVGVLLLILGLIMLFKPSVIWSITESWKSNDATEPSDLYVWSTRIGGLMFTLAGLGGILAFWVL</sequence>
<keyword evidence="1" id="KW-1133">Transmembrane helix</keyword>
<keyword evidence="1" id="KW-0812">Transmembrane</keyword>
<protein>
    <submittedName>
        <fullName evidence="3">DUF6199 family natural product biosynthesis protein</fullName>
    </submittedName>
</protein>
<dbReference type="Proteomes" id="UP001589776">
    <property type="component" value="Unassembled WGS sequence"/>
</dbReference>
<evidence type="ECO:0000259" key="2">
    <source>
        <dbReference type="Pfam" id="PF19701"/>
    </source>
</evidence>